<evidence type="ECO:0000256" key="1">
    <source>
        <dbReference type="ARBA" id="ARBA00011073"/>
    </source>
</evidence>
<dbReference type="PROSITE" id="PS00136">
    <property type="entry name" value="SUBTILASE_ASP"/>
    <property type="match status" value="1"/>
</dbReference>
<comment type="similarity">
    <text evidence="1 5 6">Belongs to the peptidase S8 family.</text>
</comment>
<dbReference type="PANTHER" id="PTHR43806">
    <property type="entry name" value="PEPTIDASE S8"/>
    <property type="match status" value="1"/>
</dbReference>
<comment type="caution">
    <text evidence="9">The sequence shown here is derived from an EMBL/GenBank/DDBJ whole genome shotgun (WGS) entry which is preliminary data.</text>
</comment>
<feature type="domain" description="DUF7580" evidence="8">
    <location>
        <begin position="112"/>
        <end position="423"/>
    </location>
</feature>
<evidence type="ECO:0000259" key="7">
    <source>
        <dbReference type="Pfam" id="PF00082"/>
    </source>
</evidence>
<evidence type="ECO:0000256" key="2">
    <source>
        <dbReference type="ARBA" id="ARBA00022670"/>
    </source>
</evidence>
<dbReference type="CDD" id="cd00306">
    <property type="entry name" value="Peptidases_S8_S53"/>
    <property type="match status" value="1"/>
</dbReference>
<dbReference type="PROSITE" id="PS51892">
    <property type="entry name" value="SUBTILASE"/>
    <property type="match status" value="1"/>
</dbReference>
<gene>
    <name evidence="9" type="ORF">SEUCBS140593_009918</name>
</gene>
<dbReference type="PROSITE" id="PS00138">
    <property type="entry name" value="SUBTILASE_SER"/>
    <property type="match status" value="1"/>
</dbReference>
<dbReference type="InterPro" id="IPR036852">
    <property type="entry name" value="Peptidase_S8/S53_dom_sf"/>
</dbReference>
<name>A0ABP0D0L9_9PEZI</name>
<evidence type="ECO:0000256" key="6">
    <source>
        <dbReference type="RuleBase" id="RU003355"/>
    </source>
</evidence>
<dbReference type="InterPro" id="IPR050131">
    <property type="entry name" value="Peptidase_S8_subtilisin-like"/>
</dbReference>
<dbReference type="PRINTS" id="PR00723">
    <property type="entry name" value="SUBTILISIN"/>
</dbReference>
<dbReference type="SUPFAM" id="SSF52743">
    <property type="entry name" value="Subtilisin-like"/>
    <property type="match status" value="1"/>
</dbReference>
<accession>A0ABP0D0L9</accession>
<dbReference type="Gene3D" id="3.40.50.200">
    <property type="entry name" value="Peptidase S8/S53 domain"/>
    <property type="match status" value="1"/>
</dbReference>
<dbReference type="InterPro" id="IPR000209">
    <property type="entry name" value="Peptidase_S8/S53_dom"/>
</dbReference>
<protein>
    <recommendedName>
        <fullName evidence="11">Peptidase S8/S53 domain-containing protein</fullName>
    </recommendedName>
</protein>
<reference evidence="9 10" key="1">
    <citation type="submission" date="2024-01" db="EMBL/GenBank/DDBJ databases">
        <authorList>
            <person name="Allen C."/>
            <person name="Tagirdzhanova G."/>
        </authorList>
    </citation>
    <scope>NUCLEOTIDE SEQUENCE [LARGE SCALE GENOMIC DNA]</scope>
</reference>
<feature type="active site" description="Charge relay system" evidence="5">
    <location>
        <position position="487"/>
    </location>
</feature>
<evidence type="ECO:0000256" key="3">
    <source>
        <dbReference type="ARBA" id="ARBA00022801"/>
    </source>
</evidence>
<evidence type="ECO:0000256" key="5">
    <source>
        <dbReference type="PROSITE-ProRule" id="PRU01240"/>
    </source>
</evidence>
<feature type="active site" description="Charge relay system" evidence="5">
    <location>
        <position position="544"/>
    </location>
</feature>
<evidence type="ECO:0000259" key="8">
    <source>
        <dbReference type="Pfam" id="PF24476"/>
    </source>
</evidence>
<keyword evidence="10" id="KW-1185">Reference proteome</keyword>
<feature type="active site" description="Charge relay system" evidence="5">
    <location>
        <position position="686"/>
    </location>
</feature>
<dbReference type="InterPro" id="IPR023828">
    <property type="entry name" value="Peptidase_S8_Ser-AS"/>
</dbReference>
<proteinExistence type="inferred from homology"/>
<dbReference type="Pfam" id="PF00082">
    <property type="entry name" value="Peptidase_S8"/>
    <property type="match status" value="1"/>
</dbReference>
<dbReference type="EMBL" id="CAWUHD010000178">
    <property type="protein sequence ID" value="CAK7237315.1"/>
    <property type="molecule type" value="Genomic_DNA"/>
</dbReference>
<keyword evidence="4 5" id="KW-0720">Serine protease</keyword>
<dbReference type="InterPro" id="IPR023827">
    <property type="entry name" value="Peptidase_S8_Asp-AS"/>
</dbReference>
<keyword evidence="2 5" id="KW-0645">Protease</keyword>
<dbReference type="Proteomes" id="UP001642482">
    <property type="component" value="Unassembled WGS sequence"/>
</dbReference>
<dbReference type="InterPro" id="IPR056002">
    <property type="entry name" value="DUF7580"/>
</dbReference>
<evidence type="ECO:0008006" key="11">
    <source>
        <dbReference type="Google" id="ProtNLM"/>
    </source>
</evidence>
<dbReference type="Pfam" id="PF24476">
    <property type="entry name" value="DUF7580"/>
    <property type="match status" value="1"/>
</dbReference>
<organism evidence="9 10">
    <name type="scientific">Sporothrix eucalyptigena</name>
    <dbReference type="NCBI Taxonomy" id="1812306"/>
    <lineage>
        <taxon>Eukaryota</taxon>
        <taxon>Fungi</taxon>
        <taxon>Dikarya</taxon>
        <taxon>Ascomycota</taxon>
        <taxon>Pezizomycotina</taxon>
        <taxon>Sordariomycetes</taxon>
        <taxon>Sordariomycetidae</taxon>
        <taxon>Ophiostomatales</taxon>
        <taxon>Ophiostomataceae</taxon>
        <taxon>Sporothrix</taxon>
    </lineage>
</organism>
<sequence length="780" mass="88025">MEETVDPGIAQTFGSNDGLEQDSVYSNVLLMLEWPKLLGLAYLQDKGQNWTSHLVLRQDPSVFETLQDKADLFVNIAKYIIPHSAVQMTKPTGEPSCGQNLQRQDDTAQARECFCSYSKRLFTGIARRLAGCQPPHKALLHLKGPSDAHDGEPTPKLSMFMAFCPERDTWHQVVCSEHVAGTGSALDDSFTDVDDICQLARSYSETGCILGVKLKGDTLLDTSDQSMDEELSLLDNISVTKFTLDELLRQGIFQNAHGVYPNDKKILEYILARALLCLYGGPWLQTPWSADKLVFRYDVAAQTIHDVHHPYILCDLLEDLPPPVSRSLHQSPPVLAFAKILVDLDQGWTNETMDASDRALFKTLKKYYNDNKDKHFSPGYSKALHSSIFFNEHFREIRSKDPNATIQDAILEGIVKPLEREVHMEKKDQWGSVRTPNTHKAKASKQCSVSRQKIIIFIWNSWSSWNQDWEYLQHTEDDTPIRVAVIDTGIDRGHADFQRARTKNFLGQKPNPVQYEQPQKDRIRVCKNFCKDQPEDDVTDLDGHGTQVAGIILRLAPNAELYIARVCTSDINHGLEPDKKQQRRPGYRDFQRTEIEELSTMLWGAKNTIIFATTSNHGSHNEVAWPARDPRAAIAIHSSLDSGTRASDFCARALAHNDNFMTVGESILSQWPTVKGGGFRLCSGTSFATPVASAVGAIILGFAQEQSQSQFRQQAEKKVDLEELRTMDGMRKVLRKISEIDNSGYSWIHSKLFWSNFKDIGQNDKAFQHAWDIITEALRT</sequence>
<dbReference type="InterPro" id="IPR015500">
    <property type="entry name" value="Peptidase_S8_subtilisin-rel"/>
</dbReference>
<feature type="domain" description="Peptidase S8/S53" evidence="7">
    <location>
        <begin position="481"/>
        <end position="714"/>
    </location>
</feature>
<keyword evidence="3 5" id="KW-0378">Hydrolase</keyword>
<evidence type="ECO:0000313" key="9">
    <source>
        <dbReference type="EMBL" id="CAK7237315.1"/>
    </source>
</evidence>
<evidence type="ECO:0000313" key="10">
    <source>
        <dbReference type="Proteomes" id="UP001642482"/>
    </source>
</evidence>
<dbReference type="PANTHER" id="PTHR43806:SF11">
    <property type="entry name" value="CEREVISIN-RELATED"/>
    <property type="match status" value="1"/>
</dbReference>
<evidence type="ECO:0000256" key="4">
    <source>
        <dbReference type="ARBA" id="ARBA00022825"/>
    </source>
</evidence>